<keyword evidence="4" id="KW-1185">Reference proteome</keyword>
<feature type="region of interest" description="Disordered" evidence="1">
    <location>
        <begin position="136"/>
        <end position="167"/>
    </location>
</feature>
<dbReference type="EMBL" id="JABFAB010241935">
    <property type="protein sequence ID" value="MBA0671715.1"/>
    <property type="molecule type" value="Genomic_DNA"/>
</dbReference>
<evidence type="ECO:0000259" key="2">
    <source>
        <dbReference type="Pfam" id="PF03732"/>
    </source>
</evidence>
<evidence type="ECO:0000313" key="3">
    <source>
        <dbReference type="EMBL" id="MBA0671715.1"/>
    </source>
</evidence>
<gene>
    <name evidence="3" type="ORF">Goklo_025140</name>
</gene>
<proteinExistence type="predicted"/>
<sequence>MPHALFWRRIRVRGVTQAVVGEGVSSVALNNKDVLKSKEFVGTRSAYDADNFLWRMENYFYAKGIVNDAIKEEARAKLQGITQRGTVGEYVREFKKLMFQVSDVTEKEALLAFQNGLKPWVRYEVEQRGVQKLSEAMTDHKEDVVNSNGNGDNGGNEKPQVGKKKPNRKRDKLKFFLCNGPHILKKCSKKSMLKEKLVGKALGLGSITRGVEAKEVKSEKKPVECFLCHGPYRLRKCLKKSVIEGDNGTDKEIKKLGSSKGKVEAKRAKKSKNKRVKCFLCPGLHELRNCPKQAVVKGKATSELGESSEGLLPKEELSLLLNLGEKVEMKIVKLGPTRLN</sequence>
<organism evidence="3 4">
    <name type="scientific">Gossypium klotzschianum</name>
    <dbReference type="NCBI Taxonomy" id="34286"/>
    <lineage>
        <taxon>Eukaryota</taxon>
        <taxon>Viridiplantae</taxon>
        <taxon>Streptophyta</taxon>
        <taxon>Embryophyta</taxon>
        <taxon>Tracheophyta</taxon>
        <taxon>Spermatophyta</taxon>
        <taxon>Magnoliopsida</taxon>
        <taxon>eudicotyledons</taxon>
        <taxon>Gunneridae</taxon>
        <taxon>Pentapetalae</taxon>
        <taxon>rosids</taxon>
        <taxon>malvids</taxon>
        <taxon>Malvales</taxon>
        <taxon>Malvaceae</taxon>
        <taxon>Malvoideae</taxon>
        <taxon>Gossypium</taxon>
    </lineage>
</organism>
<dbReference type="Proteomes" id="UP000593573">
    <property type="component" value="Unassembled WGS sequence"/>
</dbReference>
<dbReference type="Pfam" id="PF03732">
    <property type="entry name" value="Retrotrans_gag"/>
    <property type="match status" value="1"/>
</dbReference>
<reference evidence="3 4" key="1">
    <citation type="journal article" date="2019" name="Genome Biol. Evol.">
        <title>Insights into the evolution of the New World diploid cottons (Gossypium, subgenus Houzingenia) based on genome sequencing.</title>
        <authorList>
            <person name="Grover C.E."/>
            <person name="Arick M.A. 2nd"/>
            <person name="Thrash A."/>
            <person name="Conover J.L."/>
            <person name="Sanders W.S."/>
            <person name="Peterson D.G."/>
            <person name="Frelichowski J.E."/>
            <person name="Scheffler J.A."/>
            <person name="Scheffler B.E."/>
            <person name="Wendel J.F."/>
        </authorList>
    </citation>
    <scope>NUCLEOTIDE SEQUENCE [LARGE SCALE GENOMIC DNA]</scope>
    <source>
        <strain evidence="3">57</strain>
        <tissue evidence="3">Leaf</tissue>
    </source>
</reference>
<dbReference type="AlphaFoldDB" id="A0A7J8W9G9"/>
<dbReference type="InterPro" id="IPR005162">
    <property type="entry name" value="Retrotrans_gag_dom"/>
</dbReference>
<evidence type="ECO:0000256" key="1">
    <source>
        <dbReference type="SAM" id="MobiDB-lite"/>
    </source>
</evidence>
<feature type="domain" description="Retrotransposon gag" evidence="2">
    <location>
        <begin position="69"/>
        <end position="119"/>
    </location>
</feature>
<evidence type="ECO:0000313" key="4">
    <source>
        <dbReference type="Proteomes" id="UP000593573"/>
    </source>
</evidence>
<accession>A0A7J8W9G9</accession>
<protein>
    <recommendedName>
        <fullName evidence="2">Retrotransposon gag domain-containing protein</fullName>
    </recommendedName>
</protein>
<name>A0A7J8W9G9_9ROSI</name>
<comment type="caution">
    <text evidence="3">The sequence shown here is derived from an EMBL/GenBank/DDBJ whole genome shotgun (WGS) entry which is preliminary data.</text>
</comment>